<evidence type="ECO:0000313" key="2">
    <source>
        <dbReference type="EMBL" id="HIU33018.1"/>
    </source>
</evidence>
<comment type="caution">
    <text evidence="2">The sequence shown here is derived from an EMBL/GenBank/DDBJ whole genome shotgun (WGS) entry which is preliminary data.</text>
</comment>
<keyword evidence="1" id="KW-0812">Transmembrane</keyword>
<protein>
    <submittedName>
        <fullName evidence="2">Uncharacterized protein</fullName>
    </submittedName>
</protein>
<reference evidence="2" key="1">
    <citation type="submission" date="2020-10" db="EMBL/GenBank/DDBJ databases">
        <authorList>
            <person name="Gilroy R."/>
        </authorList>
    </citation>
    <scope>NUCLEOTIDE SEQUENCE</scope>
    <source>
        <strain evidence="2">ChiHcec3-11533</strain>
    </source>
</reference>
<proteinExistence type="predicted"/>
<reference evidence="2" key="2">
    <citation type="journal article" date="2021" name="PeerJ">
        <title>Extensive microbial diversity within the chicken gut microbiome revealed by metagenomics and culture.</title>
        <authorList>
            <person name="Gilroy R."/>
            <person name="Ravi A."/>
            <person name="Getino M."/>
            <person name="Pursley I."/>
            <person name="Horton D.L."/>
            <person name="Alikhan N.F."/>
            <person name="Baker D."/>
            <person name="Gharbi K."/>
            <person name="Hall N."/>
            <person name="Watson M."/>
            <person name="Adriaenssens E.M."/>
            <person name="Foster-Nyarko E."/>
            <person name="Jarju S."/>
            <person name="Secka A."/>
            <person name="Antonio M."/>
            <person name="Oren A."/>
            <person name="Chaudhuri R.R."/>
            <person name="La Ragione R."/>
            <person name="Hildebrand F."/>
            <person name="Pallen M.J."/>
        </authorList>
    </citation>
    <scope>NUCLEOTIDE SEQUENCE</scope>
    <source>
        <strain evidence="2">ChiHcec3-11533</strain>
    </source>
</reference>
<evidence type="ECO:0000313" key="3">
    <source>
        <dbReference type="Proteomes" id="UP000824072"/>
    </source>
</evidence>
<gene>
    <name evidence="2" type="ORF">IAB02_00515</name>
</gene>
<dbReference type="Proteomes" id="UP000824072">
    <property type="component" value="Unassembled WGS sequence"/>
</dbReference>
<name>A0A9D1I9U0_9FIRM</name>
<dbReference type="AlphaFoldDB" id="A0A9D1I9U0"/>
<feature type="transmembrane region" description="Helical" evidence="1">
    <location>
        <begin position="12"/>
        <end position="32"/>
    </location>
</feature>
<sequence length="366" mass="39605">MEIRRARKPSWGIAVLITLLVCALSILFAWLYKTAWSSATFGEYRRVELNGNQEIQTVGNGFVYYNGSSLSLVSDRGDAKWTYMIGANVSFDAGNSGVAAWSGETLTILDLENGTPTYSSPMGGEVLSAFVGPKYTAALLGPEHDSTISILENEGRQVDEIALPDQTVLDYGFFSGGTLFWVMTLDTSGTVPTCSIATYKPGKMIVGSISDSEQLMYQVMFQSSQVCVAGTTHLKVYDYTGTEQTSKRTLIYGWYLAALDEGADDPMLALVPDAQYGGSDTMRDVRMIRSNLDQVVRMPFGCATLVAKENNVYGFSNEGYVMVARAGEKTVAAYDLGLPTGTVYGVTDNRVAVIGSGNTVYLVTLP</sequence>
<organism evidence="2 3">
    <name type="scientific">Candidatus Pullichristensenella excrementigallinarum</name>
    <dbReference type="NCBI Taxonomy" id="2840907"/>
    <lineage>
        <taxon>Bacteria</taxon>
        <taxon>Bacillati</taxon>
        <taxon>Bacillota</taxon>
        <taxon>Clostridia</taxon>
        <taxon>Candidatus Pullichristensenella</taxon>
    </lineage>
</organism>
<dbReference type="EMBL" id="DVMU01000012">
    <property type="protein sequence ID" value="HIU33018.1"/>
    <property type="molecule type" value="Genomic_DNA"/>
</dbReference>
<keyword evidence="1" id="KW-0472">Membrane</keyword>
<dbReference type="SUPFAM" id="SSF51004">
    <property type="entry name" value="C-terminal (heme d1) domain of cytochrome cd1-nitrite reductase"/>
    <property type="match status" value="1"/>
</dbReference>
<dbReference type="InterPro" id="IPR011048">
    <property type="entry name" value="Haem_d1_sf"/>
</dbReference>
<accession>A0A9D1I9U0</accession>
<keyword evidence="1" id="KW-1133">Transmembrane helix</keyword>
<evidence type="ECO:0000256" key="1">
    <source>
        <dbReference type="SAM" id="Phobius"/>
    </source>
</evidence>